<dbReference type="EMBL" id="JAHLJV010000013">
    <property type="protein sequence ID" value="KAK1595980.1"/>
    <property type="molecule type" value="Genomic_DNA"/>
</dbReference>
<organism evidence="2 3">
    <name type="scientific">Colletotrichum navitas</name>
    <dbReference type="NCBI Taxonomy" id="681940"/>
    <lineage>
        <taxon>Eukaryota</taxon>
        <taxon>Fungi</taxon>
        <taxon>Dikarya</taxon>
        <taxon>Ascomycota</taxon>
        <taxon>Pezizomycotina</taxon>
        <taxon>Sordariomycetes</taxon>
        <taxon>Hypocreomycetidae</taxon>
        <taxon>Glomerellales</taxon>
        <taxon>Glomerellaceae</taxon>
        <taxon>Colletotrichum</taxon>
        <taxon>Colletotrichum graminicola species complex</taxon>
    </lineage>
</organism>
<dbReference type="Proteomes" id="UP001230504">
    <property type="component" value="Unassembled WGS sequence"/>
</dbReference>
<protein>
    <submittedName>
        <fullName evidence="2">Uncharacterized protein</fullName>
    </submittedName>
</protein>
<accession>A0AAD8Q515</accession>
<reference evidence="2" key="1">
    <citation type="submission" date="2021-06" db="EMBL/GenBank/DDBJ databases">
        <title>Comparative genomics, transcriptomics and evolutionary studies reveal genomic signatures of adaptation to plant cell wall in hemibiotrophic fungi.</title>
        <authorList>
            <consortium name="DOE Joint Genome Institute"/>
            <person name="Baroncelli R."/>
            <person name="Diaz J.F."/>
            <person name="Benocci T."/>
            <person name="Peng M."/>
            <person name="Battaglia E."/>
            <person name="Haridas S."/>
            <person name="Andreopoulos W."/>
            <person name="Labutti K."/>
            <person name="Pangilinan J."/>
            <person name="Floch G.L."/>
            <person name="Makela M.R."/>
            <person name="Henrissat B."/>
            <person name="Grigoriev I.V."/>
            <person name="Crouch J.A."/>
            <person name="De Vries R.P."/>
            <person name="Sukno S.A."/>
            <person name="Thon M.R."/>
        </authorList>
    </citation>
    <scope>NUCLEOTIDE SEQUENCE</scope>
    <source>
        <strain evidence="2">CBS 125086</strain>
    </source>
</reference>
<sequence length="112" mass="12538">MQLETADGELRSKVLLHFLPFPLPLPLLLLLHMVALTPVCSPIGLVQVTFRNPALRMASFVRVPVITRLLGWEWLASSTTTTRYFVSRHSFVPCRTPTHLDQIQLGPPPRGG</sequence>
<comment type="caution">
    <text evidence="2">The sequence shown here is derived from an EMBL/GenBank/DDBJ whole genome shotgun (WGS) entry which is preliminary data.</text>
</comment>
<evidence type="ECO:0000256" key="1">
    <source>
        <dbReference type="SAM" id="Phobius"/>
    </source>
</evidence>
<keyword evidence="1" id="KW-1133">Transmembrane helix</keyword>
<keyword evidence="1" id="KW-0472">Membrane</keyword>
<gene>
    <name evidence="2" type="ORF">LY79DRAFT_73091</name>
</gene>
<dbReference type="RefSeq" id="XP_060416899.1">
    <property type="nucleotide sequence ID" value="XM_060565095.1"/>
</dbReference>
<feature type="transmembrane region" description="Helical" evidence="1">
    <location>
        <begin position="27"/>
        <end position="50"/>
    </location>
</feature>
<evidence type="ECO:0000313" key="2">
    <source>
        <dbReference type="EMBL" id="KAK1595980.1"/>
    </source>
</evidence>
<keyword evidence="1" id="KW-0812">Transmembrane</keyword>
<name>A0AAD8Q515_9PEZI</name>
<dbReference type="GeneID" id="85449335"/>
<dbReference type="AlphaFoldDB" id="A0AAD8Q515"/>
<evidence type="ECO:0000313" key="3">
    <source>
        <dbReference type="Proteomes" id="UP001230504"/>
    </source>
</evidence>
<proteinExistence type="predicted"/>
<keyword evidence="3" id="KW-1185">Reference proteome</keyword>